<dbReference type="Gene3D" id="3.60.60.10">
    <property type="entry name" value="Penicillin V Acylase, Chain A"/>
    <property type="match status" value="1"/>
</dbReference>
<dbReference type="GO" id="GO:0070004">
    <property type="term" value="F:cysteine-type exopeptidase activity"/>
    <property type="evidence" value="ECO:0007669"/>
    <property type="project" value="InterPro"/>
</dbReference>
<comment type="catalytic activity">
    <reaction evidence="1">
        <text>an L-aminoacyl-L-amino acid + H2O = 2 an L-alpha-amino acid</text>
        <dbReference type="Rhea" id="RHEA:48940"/>
        <dbReference type="ChEBI" id="CHEBI:15377"/>
        <dbReference type="ChEBI" id="CHEBI:59869"/>
        <dbReference type="ChEBI" id="CHEBI:77460"/>
    </reaction>
</comment>
<evidence type="ECO:0000256" key="2">
    <source>
        <dbReference type="SAM" id="MobiDB-lite"/>
    </source>
</evidence>
<keyword evidence="3" id="KW-0732">Signal</keyword>
<dbReference type="Pfam" id="PF03577">
    <property type="entry name" value="Peptidase_C69"/>
    <property type="match status" value="1"/>
</dbReference>
<evidence type="ECO:0000256" key="3">
    <source>
        <dbReference type="SAM" id="SignalP"/>
    </source>
</evidence>
<keyword evidence="1" id="KW-0224">Dipeptidase</keyword>
<dbReference type="Proteomes" id="UP000182719">
    <property type="component" value="Unassembled WGS sequence"/>
</dbReference>
<reference evidence="5" key="1">
    <citation type="submission" date="2016-10" db="EMBL/GenBank/DDBJ databases">
        <authorList>
            <person name="Varghese N."/>
            <person name="Submissions S."/>
        </authorList>
    </citation>
    <scope>NUCLEOTIDE SEQUENCE [LARGE SCALE GENOMIC DNA]</scope>
    <source>
        <strain evidence="5">DSM 17044</strain>
    </source>
</reference>
<evidence type="ECO:0000313" key="4">
    <source>
        <dbReference type="EMBL" id="SEM17236.1"/>
    </source>
</evidence>
<evidence type="ECO:0000313" key="5">
    <source>
        <dbReference type="Proteomes" id="UP000182719"/>
    </source>
</evidence>
<sequence length="573" mass="63948">MSRMIRSFSKFLPALAISTGLAAPTALACTSLLVSKGASSDGSTFITYAADSHELYGELYYTPARRNAAGAQRDIFEWDTGKFLGRIPEAPVTYSVVGNMNEHQLSISESTFTGRKELEAPNGIIDYGSLIYIGLERAKTAREAIQVMTRLVAEHGYASTGESFSIADPKEAWILEMIGKGEGKKGAVWVARRLPEGYLSAHANQARIRQFPLKDPENTLYSADVISFAREKGWFTGADKDFSFADTYHPLDFEGARFAEARVWSIFRRAAPSLGLGVESVNGSDPTKRLPLWVKPERKVSVQDVMGLMRDHFEGTTLDMSKDVGAGPYAVPYRWRPMTWEVDGKKYVHERAISTQQTGFSFVAQMRSWMPAPVGGVLWFGVDDTYTTVYTPMYAGIRRAPKNFAQGVANRGQFSWDSSFWVFNWVSNQAYARWSDMIVDVRKTQGELEGQFLADQADIEKVALELYKTTPEQARTYLTDYSVQQGEKVHTRWRHLGEQLLVKYIDGNVRDESGKVNHPRYPDAWYRHIVRDAGDKLAMPAEKAAEPKPTPPAPASPQPAPQAQPKPTVAPPQ</sequence>
<gene>
    <name evidence="4" type="ORF">SAMN05444354_112180</name>
</gene>
<name>A0A1H7W6R9_STIAU</name>
<dbReference type="PROSITE" id="PS51257">
    <property type="entry name" value="PROKAR_LIPOPROTEIN"/>
    <property type="match status" value="1"/>
</dbReference>
<feature type="compositionally biased region" description="Pro residues" evidence="2">
    <location>
        <begin position="548"/>
        <end position="573"/>
    </location>
</feature>
<evidence type="ECO:0000256" key="1">
    <source>
        <dbReference type="RuleBase" id="RU364089"/>
    </source>
</evidence>
<keyword evidence="5" id="KW-1185">Reference proteome</keyword>
<keyword evidence="1" id="KW-0378">Hydrolase</keyword>
<feature type="chain" id="PRO_5010357557" description="Dipeptidase" evidence="3">
    <location>
        <begin position="29"/>
        <end position="573"/>
    </location>
</feature>
<dbReference type="EC" id="3.4.-.-" evidence="1"/>
<dbReference type="EMBL" id="FOAP01000012">
    <property type="protein sequence ID" value="SEM17236.1"/>
    <property type="molecule type" value="Genomic_DNA"/>
</dbReference>
<dbReference type="GO" id="GO:0006508">
    <property type="term" value="P:proteolysis"/>
    <property type="evidence" value="ECO:0007669"/>
    <property type="project" value="UniProtKB-KW"/>
</dbReference>
<dbReference type="InterPro" id="IPR005322">
    <property type="entry name" value="Peptidase_C69"/>
</dbReference>
<protein>
    <recommendedName>
        <fullName evidence="1">Dipeptidase</fullName>
        <ecNumber evidence="1">3.4.-.-</ecNumber>
    </recommendedName>
</protein>
<feature type="region of interest" description="Disordered" evidence="2">
    <location>
        <begin position="536"/>
        <end position="573"/>
    </location>
</feature>
<dbReference type="PANTHER" id="PTHR12994:SF17">
    <property type="entry name" value="LD30995P"/>
    <property type="match status" value="1"/>
</dbReference>
<feature type="signal peptide" evidence="3">
    <location>
        <begin position="1"/>
        <end position="28"/>
    </location>
</feature>
<dbReference type="AlphaFoldDB" id="A0A1H7W6R9"/>
<comment type="similarity">
    <text evidence="1">Belongs to the peptidase C69 family.</text>
</comment>
<dbReference type="GO" id="GO:0016805">
    <property type="term" value="F:dipeptidase activity"/>
    <property type="evidence" value="ECO:0007669"/>
    <property type="project" value="UniProtKB-KW"/>
</dbReference>
<keyword evidence="1" id="KW-0645">Protease</keyword>
<organism evidence="4 5">
    <name type="scientific">Stigmatella aurantiaca</name>
    <dbReference type="NCBI Taxonomy" id="41"/>
    <lineage>
        <taxon>Bacteria</taxon>
        <taxon>Pseudomonadati</taxon>
        <taxon>Myxococcota</taxon>
        <taxon>Myxococcia</taxon>
        <taxon>Myxococcales</taxon>
        <taxon>Cystobacterineae</taxon>
        <taxon>Archangiaceae</taxon>
        <taxon>Stigmatella</taxon>
    </lineage>
</organism>
<proteinExistence type="inferred from homology"/>
<accession>A0A1H7W6R9</accession>
<dbReference type="PANTHER" id="PTHR12994">
    <property type="entry name" value="SECERNIN"/>
    <property type="match status" value="1"/>
</dbReference>